<dbReference type="EMBL" id="CCNE01000012">
    <property type="protein sequence ID" value="CDX55127.1"/>
    <property type="molecule type" value="Genomic_DNA"/>
</dbReference>
<gene>
    <name evidence="4" type="ORF">MPL3365_20357</name>
</gene>
<name>A0A090G2Q9_MESPL</name>
<dbReference type="InterPro" id="IPR000182">
    <property type="entry name" value="GNAT_dom"/>
</dbReference>
<reference evidence="4 5" key="1">
    <citation type="submission" date="2014-08" db="EMBL/GenBank/DDBJ databases">
        <authorList>
            <person name="Moulin Lionel"/>
        </authorList>
    </citation>
    <scope>NUCLEOTIDE SEQUENCE [LARGE SCALE GENOMIC DNA]</scope>
</reference>
<dbReference type="AlphaFoldDB" id="A0A090G2Q9"/>
<sequence length="152" mass="16537">MMRPTIEAMADGDVEAIARLRLEAFFEGTGRTLEEDVAGLRGLIAGDGFEAAFVARERSRPIGSCLLVRDEISSPHDLTPWLAGLVVEEVYRGSGIGTALVKTVEAHAASAGIGTLYLYTWQARGFYEALGWTGIETFKQDGEPMLLMSRKL</sequence>
<dbReference type="SUPFAM" id="SSF55729">
    <property type="entry name" value="Acyl-CoA N-acyltransferases (Nat)"/>
    <property type="match status" value="1"/>
</dbReference>
<evidence type="ECO:0000259" key="3">
    <source>
        <dbReference type="PROSITE" id="PS51186"/>
    </source>
</evidence>
<dbReference type="Proteomes" id="UP000046122">
    <property type="component" value="Unassembled WGS sequence"/>
</dbReference>
<accession>A0A090G2Q9</accession>
<dbReference type="Pfam" id="PF00583">
    <property type="entry name" value="Acetyltransf_1"/>
    <property type="match status" value="1"/>
</dbReference>
<dbReference type="Gene3D" id="3.40.630.30">
    <property type="match status" value="1"/>
</dbReference>
<proteinExistence type="predicted"/>
<feature type="domain" description="N-acetyltransferase" evidence="3">
    <location>
        <begin position="4"/>
        <end position="152"/>
    </location>
</feature>
<dbReference type="PROSITE" id="PS51186">
    <property type="entry name" value="GNAT"/>
    <property type="match status" value="1"/>
</dbReference>
<evidence type="ECO:0000313" key="5">
    <source>
        <dbReference type="Proteomes" id="UP000046122"/>
    </source>
</evidence>
<organism evidence="4 5">
    <name type="scientific">Mesorhizobium plurifarium</name>
    <dbReference type="NCBI Taxonomy" id="69974"/>
    <lineage>
        <taxon>Bacteria</taxon>
        <taxon>Pseudomonadati</taxon>
        <taxon>Pseudomonadota</taxon>
        <taxon>Alphaproteobacteria</taxon>
        <taxon>Hyphomicrobiales</taxon>
        <taxon>Phyllobacteriaceae</taxon>
        <taxon>Mesorhizobium</taxon>
    </lineage>
</organism>
<dbReference type="PANTHER" id="PTHR43877">
    <property type="entry name" value="AMINOALKYLPHOSPHONATE N-ACETYLTRANSFERASE-RELATED-RELATED"/>
    <property type="match status" value="1"/>
</dbReference>
<dbReference type="InterPro" id="IPR016181">
    <property type="entry name" value="Acyl_CoA_acyltransferase"/>
</dbReference>
<evidence type="ECO:0000313" key="4">
    <source>
        <dbReference type="EMBL" id="CDX55127.1"/>
    </source>
</evidence>
<keyword evidence="1 4" id="KW-0808">Transferase</keyword>
<evidence type="ECO:0000256" key="1">
    <source>
        <dbReference type="ARBA" id="ARBA00022679"/>
    </source>
</evidence>
<keyword evidence="2" id="KW-0012">Acyltransferase</keyword>
<dbReference type="GO" id="GO:0016747">
    <property type="term" value="F:acyltransferase activity, transferring groups other than amino-acyl groups"/>
    <property type="evidence" value="ECO:0007669"/>
    <property type="project" value="InterPro"/>
</dbReference>
<dbReference type="InterPro" id="IPR050832">
    <property type="entry name" value="Bact_Acetyltransf"/>
</dbReference>
<dbReference type="CDD" id="cd04301">
    <property type="entry name" value="NAT_SF"/>
    <property type="match status" value="1"/>
</dbReference>
<evidence type="ECO:0000256" key="2">
    <source>
        <dbReference type="ARBA" id="ARBA00023315"/>
    </source>
</evidence>
<protein>
    <submittedName>
        <fullName evidence="4">GCN5-related N-acetyltransferase</fullName>
    </submittedName>
</protein>